<dbReference type="Proteomes" id="UP000254785">
    <property type="component" value="Unassembled WGS sequence"/>
</dbReference>
<comment type="similarity">
    <text evidence="1">Belongs to the glycosyl hydrolase 1 family.</text>
</comment>
<dbReference type="InterPro" id="IPR018120">
    <property type="entry name" value="Glyco_hydro_1_AS"/>
</dbReference>
<dbReference type="Pfam" id="PF00232">
    <property type="entry name" value="Glyco_hydro_1"/>
    <property type="match status" value="1"/>
</dbReference>
<organism evidence="3 4">
    <name type="scientific">Escherichia coli</name>
    <dbReference type="NCBI Taxonomy" id="562"/>
    <lineage>
        <taxon>Bacteria</taxon>
        <taxon>Pseudomonadati</taxon>
        <taxon>Pseudomonadota</taxon>
        <taxon>Gammaproteobacteria</taxon>
        <taxon>Enterobacterales</taxon>
        <taxon>Enterobacteriaceae</taxon>
        <taxon>Escherichia</taxon>
    </lineage>
</organism>
<dbReference type="PROSITE" id="PS00572">
    <property type="entry name" value="GLYCOSYL_HYDROL_F1_1"/>
    <property type="match status" value="1"/>
</dbReference>
<gene>
    <name evidence="3" type="primary">bglA_1</name>
    <name evidence="3" type="ORF">NCTC9117_01454</name>
</gene>
<accession>A0A376Y3H9</accession>
<dbReference type="AlphaFoldDB" id="A0A376Y3H9"/>
<evidence type="ECO:0000313" key="4">
    <source>
        <dbReference type="Proteomes" id="UP000254785"/>
    </source>
</evidence>
<proteinExistence type="inferred from homology"/>
<keyword evidence="3" id="KW-0326">Glycosidase</keyword>
<dbReference type="InterPro" id="IPR001360">
    <property type="entry name" value="Glyco_hydro_1"/>
</dbReference>
<dbReference type="GO" id="GO:0008706">
    <property type="term" value="F:6-phospho-beta-glucosidase activity"/>
    <property type="evidence" value="ECO:0007669"/>
    <property type="project" value="UniProtKB-EC"/>
</dbReference>
<dbReference type="GO" id="GO:0005975">
    <property type="term" value="P:carbohydrate metabolic process"/>
    <property type="evidence" value="ECO:0007669"/>
    <property type="project" value="InterPro"/>
</dbReference>
<dbReference type="Gene3D" id="3.20.20.80">
    <property type="entry name" value="Glycosidases"/>
    <property type="match status" value="1"/>
</dbReference>
<feature type="active site" description="Nucleophile" evidence="2">
    <location>
        <position position="22"/>
    </location>
</feature>
<dbReference type="EC" id="3.2.1.86" evidence="3"/>
<name>A0A376Y3H9_ECOLX</name>
<keyword evidence="3" id="KW-0378">Hydrolase</keyword>
<evidence type="ECO:0000256" key="2">
    <source>
        <dbReference type="PROSITE-ProRule" id="PRU10055"/>
    </source>
</evidence>
<dbReference type="SUPFAM" id="SSF51445">
    <property type="entry name" value="(Trans)glycosidases"/>
    <property type="match status" value="1"/>
</dbReference>
<protein>
    <submittedName>
        <fullName evidence="3">6-phospho-beta-glucosidase</fullName>
        <ecNumber evidence="3">3.2.1.86</ecNumber>
    </submittedName>
</protein>
<dbReference type="EMBL" id="UGDC01000003">
    <property type="protein sequence ID" value="STJ78905.1"/>
    <property type="molecule type" value="Genomic_DNA"/>
</dbReference>
<dbReference type="InterPro" id="IPR017853">
    <property type="entry name" value="GH"/>
</dbReference>
<sequence length="93" mass="10985">MGLRYALCELYERYQKPLFIVENGFGAYDKVEEDGSINDDYRIDYLRAHIEEMKKAGDLRWRGSDGLHTVGLHRLCVVYHRAVQQTLRLYLCE</sequence>
<evidence type="ECO:0000256" key="1">
    <source>
        <dbReference type="ARBA" id="ARBA00010838"/>
    </source>
</evidence>
<evidence type="ECO:0000313" key="3">
    <source>
        <dbReference type="EMBL" id="STJ78905.1"/>
    </source>
</evidence>
<reference evidence="3 4" key="1">
    <citation type="submission" date="2018-06" db="EMBL/GenBank/DDBJ databases">
        <authorList>
            <consortium name="Pathogen Informatics"/>
            <person name="Doyle S."/>
        </authorList>
    </citation>
    <scope>NUCLEOTIDE SEQUENCE [LARGE SCALE GENOMIC DNA]</scope>
    <source>
        <strain evidence="3 4">NCTC9117</strain>
    </source>
</reference>